<evidence type="ECO:0000313" key="13">
    <source>
        <dbReference type="Proteomes" id="UP001162164"/>
    </source>
</evidence>
<keyword evidence="13" id="KW-1185">Reference proteome</keyword>
<dbReference type="EMBL" id="JAPWTJ010001256">
    <property type="protein sequence ID" value="KAJ8973014.1"/>
    <property type="molecule type" value="Genomic_DNA"/>
</dbReference>
<comment type="subcellular location">
    <subcellularLocation>
        <location evidence="1">Cell membrane</location>
        <topology evidence="1">Single-pass type I membrane protein</topology>
    </subcellularLocation>
</comment>
<organism evidence="12 13">
    <name type="scientific">Molorchus minor</name>
    <dbReference type="NCBI Taxonomy" id="1323400"/>
    <lineage>
        <taxon>Eukaryota</taxon>
        <taxon>Metazoa</taxon>
        <taxon>Ecdysozoa</taxon>
        <taxon>Arthropoda</taxon>
        <taxon>Hexapoda</taxon>
        <taxon>Insecta</taxon>
        <taxon>Pterygota</taxon>
        <taxon>Neoptera</taxon>
        <taxon>Endopterygota</taxon>
        <taxon>Coleoptera</taxon>
        <taxon>Polyphaga</taxon>
        <taxon>Cucujiformia</taxon>
        <taxon>Chrysomeloidea</taxon>
        <taxon>Cerambycidae</taxon>
        <taxon>Lamiinae</taxon>
        <taxon>Monochamini</taxon>
        <taxon>Molorchus</taxon>
    </lineage>
</organism>
<evidence type="ECO:0000256" key="10">
    <source>
        <dbReference type="SAM" id="MobiDB-lite"/>
    </source>
</evidence>
<evidence type="ECO:0000256" key="2">
    <source>
        <dbReference type="ARBA" id="ARBA00021200"/>
    </source>
</evidence>
<evidence type="ECO:0000256" key="11">
    <source>
        <dbReference type="SAM" id="Phobius"/>
    </source>
</evidence>
<reference evidence="12" key="1">
    <citation type="journal article" date="2023" name="Insect Mol. Biol.">
        <title>Genome sequencing provides insights into the evolution of gene families encoding plant cell wall-degrading enzymes in longhorned beetles.</title>
        <authorList>
            <person name="Shin N.R."/>
            <person name="Okamura Y."/>
            <person name="Kirsch R."/>
            <person name="Pauchet Y."/>
        </authorList>
    </citation>
    <scope>NUCLEOTIDE SEQUENCE</scope>
    <source>
        <strain evidence="12">MMC_N1</strain>
    </source>
</reference>
<accession>A0ABQ9J5V7</accession>
<evidence type="ECO:0000313" key="12">
    <source>
        <dbReference type="EMBL" id="KAJ8973014.1"/>
    </source>
</evidence>
<keyword evidence="3" id="KW-0813">Transport</keyword>
<feature type="transmembrane region" description="Helical" evidence="11">
    <location>
        <begin position="106"/>
        <end position="128"/>
    </location>
</feature>
<evidence type="ECO:0000256" key="5">
    <source>
        <dbReference type="ARBA" id="ARBA00022692"/>
    </source>
</evidence>
<dbReference type="Pfam" id="PF14828">
    <property type="entry name" value="Amnionless"/>
    <property type="match status" value="1"/>
</dbReference>
<feature type="region of interest" description="Disordered" evidence="10">
    <location>
        <begin position="1"/>
        <end position="41"/>
    </location>
</feature>
<dbReference type="InterPro" id="IPR026112">
    <property type="entry name" value="AMN"/>
</dbReference>
<evidence type="ECO:0000256" key="6">
    <source>
        <dbReference type="ARBA" id="ARBA00022729"/>
    </source>
</evidence>
<evidence type="ECO:0000256" key="4">
    <source>
        <dbReference type="ARBA" id="ARBA00022475"/>
    </source>
</evidence>
<keyword evidence="8 11" id="KW-1133">Transmembrane helix</keyword>
<dbReference type="Proteomes" id="UP001162164">
    <property type="component" value="Unassembled WGS sequence"/>
</dbReference>
<keyword evidence="4" id="KW-1003">Cell membrane</keyword>
<keyword evidence="7" id="KW-0653">Protein transport</keyword>
<sequence length="475" mass="53007">MQNLKPLTHTGARVRTSQFRERSWSDPDSWTIEGESENQAVPHRERVPCEYDAVVFPKGWRSAPCSVDTFSISIESFTFGSQLLDNDDLKTLSRGAVNEKHLRLSILSYFLISFLGIFDYVPFMTITWQSCKDKSGCICGNDMATEGVCASRNFEEPNNCIDAIRPIGFCADICGASILFHYNHKFSLDAVRRSIRRYDSDTYASKVRKDNGVVIQVVFTEKEFTGASLDEAKQFYDELLTDKSLGAVDVELHSSSRYISKANVAGSAVGLVFGTLIAVLAVFGVIFFVYSPKGEQLRLRERFRLPSRPLSFKTNLLARFDNSETAGLIIGEAASLSGSVQSLNSSFDNPMYGKAAPSVSAPGTSYDTEVNGKLRATTSEISVENPMYDLNKDLTDAIIEAVAEEEVAALLDYVVYYYFISIKLMKVDRDQAKMGIEKKNTYYIHLMVSRRPARQGRKEGVPHGKNFSNACCRDK</sequence>
<dbReference type="PANTHER" id="PTHR14995:SF2">
    <property type="entry name" value="PROTEIN AMNIONLESS"/>
    <property type="match status" value="1"/>
</dbReference>
<keyword evidence="9 11" id="KW-0472">Membrane</keyword>
<name>A0ABQ9J5V7_9CUCU</name>
<evidence type="ECO:0000256" key="1">
    <source>
        <dbReference type="ARBA" id="ARBA00004251"/>
    </source>
</evidence>
<gene>
    <name evidence="12" type="ORF">NQ317_004612</name>
</gene>
<keyword evidence="5 11" id="KW-0812">Transmembrane</keyword>
<comment type="caution">
    <text evidence="12">The sequence shown here is derived from an EMBL/GenBank/DDBJ whole genome shotgun (WGS) entry which is preliminary data.</text>
</comment>
<proteinExistence type="predicted"/>
<evidence type="ECO:0000256" key="3">
    <source>
        <dbReference type="ARBA" id="ARBA00022448"/>
    </source>
</evidence>
<feature type="region of interest" description="Disordered" evidence="10">
    <location>
        <begin position="454"/>
        <end position="475"/>
    </location>
</feature>
<evidence type="ECO:0000256" key="7">
    <source>
        <dbReference type="ARBA" id="ARBA00022927"/>
    </source>
</evidence>
<evidence type="ECO:0000256" key="8">
    <source>
        <dbReference type="ARBA" id="ARBA00022989"/>
    </source>
</evidence>
<feature type="transmembrane region" description="Helical" evidence="11">
    <location>
        <begin position="264"/>
        <end position="290"/>
    </location>
</feature>
<protein>
    <recommendedName>
        <fullName evidence="2">Protein amnionless</fullName>
    </recommendedName>
</protein>
<keyword evidence="6" id="KW-0732">Signal</keyword>
<evidence type="ECO:0000256" key="9">
    <source>
        <dbReference type="ARBA" id="ARBA00023136"/>
    </source>
</evidence>
<dbReference type="PANTHER" id="PTHR14995">
    <property type="entry name" value="AMNIONLESS"/>
    <property type="match status" value="1"/>
</dbReference>